<gene>
    <name evidence="8" type="primary">ccoO</name>
    <name evidence="8" type="ORF">ACFOHH_21405</name>
</gene>
<feature type="domain" description="Cytochrome c" evidence="7">
    <location>
        <begin position="53"/>
        <end position="229"/>
    </location>
</feature>
<dbReference type="PROSITE" id="PS51007">
    <property type="entry name" value="CYTC"/>
    <property type="match status" value="1"/>
</dbReference>
<keyword evidence="6" id="KW-0812">Transmembrane</keyword>
<dbReference type="SUPFAM" id="SSF46626">
    <property type="entry name" value="Cytochrome c"/>
    <property type="match status" value="1"/>
</dbReference>
<keyword evidence="3 4" id="KW-0408">Iron</keyword>
<evidence type="ECO:0000256" key="1">
    <source>
        <dbReference type="ARBA" id="ARBA00022617"/>
    </source>
</evidence>
<dbReference type="EMBL" id="JBHRSP010000038">
    <property type="protein sequence ID" value="MFC3075682.1"/>
    <property type="molecule type" value="Genomic_DNA"/>
</dbReference>
<dbReference type="InterPro" id="IPR003468">
    <property type="entry name" value="Cyt_c_oxidase_monohaem-su/FixO"/>
</dbReference>
<evidence type="ECO:0000256" key="5">
    <source>
        <dbReference type="SAM" id="MobiDB-lite"/>
    </source>
</evidence>
<evidence type="ECO:0000256" key="4">
    <source>
        <dbReference type="PROSITE-ProRule" id="PRU00433"/>
    </source>
</evidence>
<sequence length="244" mass="27005">MKEFFHRRIERNAIGFVLAIVGVASIGGLVEIAPLFTIHETVEAAPDMRLYTPLELAGRNLYIREGCYACHSQMIRTLRDEVERYGPYSLAAESQYDHPMLWGSKRTGPDLARLGAKYSDAWHVAHLINPRDVVPESVMPRYGWLQRNPLRIDDLGEHLAAQRAVGVPYTDAMIENATADARGQANPEAAESSGVTERYGEATNVRVFDGNPSLVTEMDALVAYLQVLGQLTGAAHQETAGRQE</sequence>
<dbReference type="InterPro" id="IPR009056">
    <property type="entry name" value="Cyt_c-like_dom"/>
</dbReference>
<evidence type="ECO:0000313" key="9">
    <source>
        <dbReference type="Proteomes" id="UP001595377"/>
    </source>
</evidence>
<feature type="region of interest" description="Disordered" evidence="5">
    <location>
        <begin position="178"/>
        <end position="197"/>
    </location>
</feature>
<evidence type="ECO:0000259" key="7">
    <source>
        <dbReference type="PROSITE" id="PS51007"/>
    </source>
</evidence>
<keyword evidence="6" id="KW-0472">Membrane</keyword>
<reference evidence="9" key="1">
    <citation type="journal article" date="2019" name="Int. J. Syst. Evol. Microbiol.">
        <title>The Global Catalogue of Microorganisms (GCM) 10K type strain sequencing project: providing services to taxonomists for standard genome sequencing and annotation.</title>
        <authorList>
            <consortium name="The Broad Institute Genomics Platform"/>
            <consortium name="The Broad Institute Genome Sequencing Center for Infectious Disease"/>
            <person name="Wu L."/>
            <person name="Ma J."/>
        </authorList>
    </citation>
    <scope>NUCLEOTIDE SEQUENCE [LARGE SCALE GENOMIC DNA]</scope>
    <source>
        <strain evidence="9">KCTC 52677</strain>
    </source>
</reference>
<dbReference type="Proteomes" id="UP001595377">
    <property type="component" value="Unassembled WGS sequence"/>
</dbReference>
<dbReference type="Gene3D" id="6.10.250.2250">
    <property type="match status" value="1"/>
</dbReference>
<evidence type="ECO:0000256" key="6">
    <source>
        <dbReference type="SAM" id="Phobius"/>
    </source>
</evidence>
<dbReference type="InterPro" id="IPR036909">
    <property type="entry name" value="Cyt_c-like_dom_sf"/>
</dbReference>
<dbReference type="NCBIfam" id="TIGR00781">
    <property type="entry name" value="ccoO"/>
    <property type="match status" value="1"/>
</dbReference>
<name>A0ABV7DN36_9HYPH</name>
<keyword evidence="2 4" id="KW-0479">Metal-binding</keyword>
<keyword evidence="9" id="KW-1185">Reference proteome</keyword>
<feature type="transmembrane region" description="Helical" evidence="6">
    <location>
        <begin position="12"/>
        <end position="36"/>
    </location>
</feature>
<dbReference type="Pfam" id="PF02433">
    <property type="entry name" value="FixO"/>
    <property type="match status" value="1"/>
</dbReference>
<comment type="caution">
    <text evidence="8">The sequence shown here is derived from an EMBL/GenBank/DDBJ whole genome shotgun (WGS) entry which is preliminary data.</text>
</comment>
<dbReference type="RefSeq" id="WP_257318376.1">
    <property type="nucleotide sequence ID" value="NZ_JANFDG010000051.1"/>
</dbReference>
<proteinExistence type="predicted"/>
<evidence type="ECO:0000313" key="8">
    <source>
        <dbReference type="EMBL" id="MFC3075682.1"/>
    </source>
</evidence>
<organism evidence="8 9">
    <name type="scientific">Shinella pollutisoli</name>
    <dbReference type="NCBI Taxonomy" id="2250594"/>
    <lineage>
        <taxon>Bacteria</taxon>
        <taxon>Pseudomonadati</taxon>
        <taxon>Pseudomonadota</taxon>
        <taxon>Alphaproteobacteria</taxon>
        <taxon>Hyphomicrobiales</taxon>
        <taxon>Rhizobiaceae</taxon>
        <taxon>Shinella</taxon>
    </lineage>
</organism>
<evidence type="ECO:0000256" key="2">
    <source>
        <dbReference type="ARBA" id="ARBA00022723"/>
    </source>
</evidence>
<keyword evidence="6" id="KW-1133">Transmembrane helix</keyword>
<accession>A0ABV7DN36</accession>
<evidence type="ECO:0000256" key="3">
    <source>
        <dbReference type="ARBA" id="ARBA00023004"/>
    </source>
</evidence>
<dbReference type="Gene3D" id="1.10.760.10">
    <property type="entry name" value="Cytochrome c-like domain"/>
    <property type="match status" value="1"/>
</dbReference>
<dbReference type="NCBIfam" id="NF011055">
    <property type="entry name" value="PRK14487.1"/>
    <property type="match status" value="1"/>
</dbReference>
<protein>
    <submittedName>
        <fullName evidence="8">Cytochrome-c oxidase, cbb3-type subunit II</fullName>
    </submittedName>
</protein>
<keyword evidence="1 4" id="KW-0349">Heme</keyword>